<feature type="compositionally biased region" description="Basic and acidic residues" evidence="9">
    <location>
        <begin position="152"/>
        <end position="161"/>
    </location>
</feature>
<evidence type="ECO:0000256" key="5">
    <source>
        <dbReference type="ARBA" id="ARBA00023054"/>
    </source>
</evidence>
<evidence type="ECO:0000256" key="1">
    <source>
        <dbReference type="ARBA" id="ARBA00004173"/>
    </source>
</evidence>
<keyword evidence="6" id="KW-0496">Mitochondrion</keyword>
<dbReference type="GO" id="GO:0016020">
    <property type="term" value="C:membrane"/>
    <property type="evidence" value="ECO:0007669"/>
    <property type="project" value="UniProtKB-SubCell"/>
</dbReference>
<evidence type="ECO:0000256" key="10">
    <source>
        <dbReference type="SAM" id="Phobius"/>
    </source>
</evidence>
<feature type="compositionally biased region" description="Low complexity" evidence="9">
    <location>
        <begin position="71"/>
        <end position="92"/>
    </location>
</feature>
<keyword evidence="5 8" id="KW-0175">Coiled coil</keyword>
<feature type="transmembrane region" description="Helical" evidence="10">
    <location>
        <begin position="381"/>
        <end position="400"/>
    </location>
</feature>
<evidence type="ECO:0000256" key="9">
    <source>
        <dbReference type="SAM" id="MobiDB-lite"/>
    </source>
</evidence>
<protein>
    <submittedName>
        <fullName evidence="11">Mitochondrion protein</fullName>
    </submittedName>
</protein>
<evidence type="ECO:0000256" key="3">
    <source>
        <dbReference type="ARBA" id="ARBA00022692"/>
    </source>
</evidence>
<feature type="compositionally biased region" description="Basic residues" evidence="9">
    <location>
        <begin position="43"/>
        <end position="52"/>
    </location>
</feature>
<evidence type="ECO:0000256" key="8">
    <source>
        <dbReference type="SAM" id="Coils"/>
    </source>
</evidence>
<keyword evidence="7 10" id="KW-0472">Membrane</keyword>
<dbReference type="InterPro" id="IPR024461">
    <property type="entry name" value="CCDC90-like"/>
</dbReference>
<reference evidence="11 12" key="1">
    <citation type="journal article" date="2019" name="Appl. Microbiol. Biotechnol.">
        <title>Genome sequence of Isaria javanica and comparative genome analysis insights into family S53 peptidase evolution in fungal entomopathogens.</title>
        <authorList>
            <person name="Lin R."/>
            <person name="Zhang X."/>
            <person name="Xin B."/>
            <person name="Zou M."/>
            <person name="Gao Y."/>
            <person name="Qin F."/>
            <person name="Hu Q."/>
            <person name="Xie B."/>
            <person name="Cheng X."/>
        </authorList>
    </citation>
    <scope>NUCLEOTIDE SEQUENCE [LARGE SCALE GENOMIC DNA]</scope>
    <source>
        <strain evidence="11 12">IJ1G</strain>
    </source>
</reference>
<evidence type="ECO:0000313" key="11">
    <source>
        <dbReference type="EMBL" id="TQV99893.1"/>
    </source>
</evidence>
<keyword evidence="4 10" id="KW-1133">Transmembrane helix</keyword>
<dbReference type="Pfam" id="PF07798">
    <property type="entry name" value="CCDC90-like"/>
    <property type="match status" value="1"/>
</dbReference>
<dbReference type="OrthoDB" id="5424147at2759"/>
<feature type="coiled-coil region" evidence="8">
    <location>
        <begin position="290"/>
        <end position="321"/>
    </location>
</feature>
<feature type="compositionally biased region" description="Basic and acidic residues" evidence="9">
    <location>
        <begin position="94"/>
        <end position="108"/>
    </location>
</feature>
<feature type="region of interest" description="Disordered" evidence="9">
    <location>
        <begin position="43"/>
        <end position="197"/>
    </location>
</feature>
<dbReference type="GO" id="GO:0005739">
    <property type="term" value="C:mitochondrion"/>
    <property type="evidence" value="ECO:0007669"/>
    <property type="project" value="UniProtKB-SubCell"/>
</dbReference>
<evidence type="ECO:0000256" key="7">
    <source>
        <dbReference type="ARBA" id="ARBA00023136"/>
    </source>
</evidence>
<evidence type="ECO:0000256" key="4">
    <source>
        <dbReference type="ARBA" id="ARBA00022989"/>
    </source>
</evidence>
<keyword evidence="12" id="KW-1185">Reference proteome</keyword>
<evidence type="ECO:0000313" key="12">
    <source>
        <dbReference type="Proteomes" id="UP000315783"/>
    </source>
</evidence>
<name>A0A545W926_9HYPO</name>
<evidence type="ECO:0000256" key="2">
    <source>
        <dbReference type="ARBA" id="ARBA00004370"/>
    </source>
</evidence>
<feature type="compositionally biased region" description="Basic and acidic residues" evidence="9">
    <location>
        <begin position="413"/>
        <end position="471"/>
    </location>
</feature>
<feature type="compositionally biased region" description="Basic and acidic residues" evidence="9">
    <location>
        <begin position="176"/>
        <end position="186"/>
    </location>
</feature>
<keyword evidence="3 10" id="KW-0812">Transmembrane</keyword>
<dbReference type="Gene3D" id="1.20.5.340">
    <property type="match status" value="1"/>
</dbReference>
<dbReference type="PANTHER" id="PTHR14360">
    <property type="entry name" value="PROTEIN FMP32, MITOCHONDRIAL"/>
    <property type="match status" value="1"/>
</dbReference>
<sequence>MSAATRLTFLYPHLLRATSRTQPHQWAASTSSRSILTAVNSKRSVHGLRRAKSSFAPRHGKGVAPEEWEGQQQQQQQKDGAAAAEDSAATTEQKAGEHARATAGEGDRPAQNGTATTEPIKPEGAAARADKNGAPPDVILAAAPQSPPPADKTARSSDSKSEGSASAKQSSQTTESSREPTAEETKSTQAKEAAKSSGPLEAVLHMQPPDKIAQQHPSMSPPPYEHHFDSYSLVKQLEEGGYTTQQAVISMKGIRKLLAKNLHVAQQSLVSKSDVENETYLFSAACSELNTEVKNNRRIAEEELRQQRTHLQHEVDILTQSLNQEVATLNDTVKGMYNDRKQAVREEQKAMDSAIQKISYKISIDLTSDAKTEIEGVRWVLIWRSVLGIIFMAFLTLGTLRLATYEKQRKQEEERARKAEEGQRRAEEAKQRREEERLRRKEEEKRRKQEEDARKEEERRRKELQELQRKEDEEELMRYSPRNSTASDESVAARAVDDVETSSAN</sequence>
<dbReference type="EMBL" id="SPUK01000002">
    <property type="protein sequence ID" value="TQV99893.1"/>
    <property type="molecule type" value="Genomic_DNA"/>
</dbReference>
<dbReference type="AlphaFoldDB" id="A0A545W926"/>
<comment type="subcellular location">
    <subcellularLocation>
        <location evidence="2">Membrane</location>
    </subcellularLocation>
    <subcellularLocation>
        <location evidence="1">Mitochondrion</location>
    </subcellularLocation>
</comment>
<accession>A0A545W926</accession>
<comment type="caution">
    <text evidence="11">The sequence shown here is derived from an EMBL/GenBank/DDBJ whole genome shotgun (WGS) entry which is preliminary data.</text>
</comment>
<organism evidence="11 12">
    <name type="scientific">Cordyceps javanica</name>
    <dbReference type="NCBI Taxonomy" id="43265"/>
    <lineage>
        <taxon>Eukaryota</taxon>
        <taxon>Fungi</taxon>
        <taxon>Dikarya</taxon>
        <taxon>Ascomycota</taxon>
        <taxon>Pezizomycotina</taxon>
        <taxon>Sordariomycetes</taxon>
        <taxon>Hypocreomycetidae</taxon>
        <taxon>Hypocreales</taxon>
        <taxon>Cordycipitaceae</taxon>
        <taxon>Cordyceps</taxon>
    </lineage>
</organism>
<evidence type="ECO:0000256" key="6">
    <source>
        <dbReference type="ARBA" id="ARBA00023128"/>
    </source>
</evidence>
<gene>
    <name evidence="11" type="ORF">IF1G_02108</name>
</gene>
<dbReference type="PANTHER" id="PTHR14360:SF12">
    <property type="entry name" value="MOZ PROTEIN REPRESENTS A CHROMATIN-ASSOCIATED ACETYLTRANSFERASE"/>
    <property type="match status" value="1"/>
</dbReference>
<dbReference type="Proteomes" id="UP000315783">
    <property type="component" value="Unassembled WGS sequence"/>
</dbReference>
<proteinExistence type="predicted"/>
<feature type="region of interest" description="Disordered" evidence="9">
    <location>
        <begin position="413"/>
        <end position="505"/>
    </location>
</feature>
<dbReference type="STRING" id="43265.A0A545W926"/>